<keyword evidence="2" id="KW-0488">Methylation</keyword>
<keyword evidence="4" id="KW-0807">Transducer</keyword>
<accession>A0A437JYX7</accession>
<evidence type="ECO:0000259" key="6">
    <source>
        <dbReference type="PROSITE" id="PS50111"/>
    </source>
</evidence>
<sequence length="633" mass="66782">MAPGIRAFRRIGFPAKSAWVSLAFLLPIVMLTVSLWLTASQNIAFSSKERVGVTYARELMPLLDAAQNRRRASAANAADLPEAQQRVAKALEAVAGVQARHGKELATDEAWALVQRLQADVVGQPVRSDASATFAAHTAFIDAVFALLDDVAYNSNLTLDPDVDTYYLMDAALFKQPQLIEQLGQMRGMGNALIRAGTKTQAQHDLVTRAQAFALAHQAGIEASLARAVAADASISDEIRTAKAVAASRDFLALVQANVMGDVPTGDAKAFVAAGNLAIGEHYASVGRVFDALDKRLAARLFGLNRTLYLQLGISLFGVAVAVYMLVAFYRVTQGGISEVARQLDEIAKGNLTLQPRPWGSDEVARLMNTLASTLEALRQIVGQVRAGAGEIQTASQEVASASLDLSRRTEETASHLQRTSAAMTQIGTTVQQTAHTAQGASSLVANNADVASKGGDEVERAVATMDRIRESSARIGEIIGTIDGIAFQTNILALNAAVEAARAGEQGRGFAVVASEVRALAQRSAGAAREIKSLIGVSVDQVESGASVIGQAGQTMRQIVDNANGVKQLIAEISIGAREQTSGIADVSQSVEQLDAMTQQNAALVEETAAAAASLKDSAERMNQAMAFFKTA</sequence>
<keyword evidence="5" id="KW-0472">Membrane</keyword>
<proteinExistence type="inferred from homology"/>
<dbReference type="Pfam" id="PF00015">
    <property type="entry name" value="MCPsignal"/>
    <property type="match status" value="1"/>
</dbReference>
<evidence type="ECO:0000259" key="7">
    <source>
        <dbReference type="PROSITE" id="PS50885"/>
    </source>
</evidence>
<feature type="domain" description="Methyl-accepting transducer" evidence="6">
    <location>
        <begin position="388"/>
        <end position="617"/>
    </location>
</feature>
<evidence type="ECO:0000256" key="5">
    <source>
        <dbReference type="SAM" id="Phobius"/>
    </source>
</evidence>
<feature type="transmembrane region" description="Helical" evidence="5">
    <location>
        <begin position="308"/>
        <end position="330"/>
    </location>
</feature>
<dbReference type="GO" id="GO:0006935">
    <property type="term" value="P:chemotaxis"/>
    <property type="evidence" value="ECO:0007669"/>
    <property type="project" value="TreeGrafter"/>
</dbReference>
<dbReference type="Gene3D" id="1.10.287.950">
    <property type="entry name" value="Methyl-accepting chemotaxis protein"/>
    <property type="match status" value="1"/>
</dbReference>
<dbReference type="GO" id="GO:0007165">
    <property type="term" value="P:signal transduction"/>
    <property type="evidence" value="ECO:0007669"/>
    <property type="project" value="UniProtKB-KW"/>
</dbReference>
<keyword evidence="9" id="KW-1185">Reference proteome</keyword>
<dbReference type="SMART" id="SM00304">
    <property type="entry name" value="HAMP"/>
    <property type="match status" value="1"/>
</dbReference>
<dbReference type="OrthoDB" id="343520at2"/>
<dbReference type="FunFam" id="1.10.287.950:FF:000001">
    <property type="entry name" value="Methyl-accepting chemotaxis sensory transducer"/>
    <property type="match status" value="1"/>
</dbReference>
<dbReference type="InterPro" id="IPR003660">
    <property type="entry name" value="HAMP_dom"/>
</dbReference>
<dbReference type="PROSITE" id="PS50885">
    <property type="entry name" value="HAMP"/>
    <property type="match status" value="1"/>
</dbReference>
<evidence type="ECO:0000313" key="8">
    <source>
        <dbReference type="EMBL" id="RVT52817.1"/>
    </source>
</evidence>
<dbReference type="EMBL" id="SACT01000002">
    <property type="protein sequence ID" value="RVT52817.1"/>
    <property type="molecule type" value="Genomic_DNA"/>
</dbReference>
<evidence type="ECO:0000256" key="2">
    <source>
        <dbReference type="ARBA" id="ARBA00022481"/>
    </source>
</evidence>
<dbReference type="GO" id="GO:0005886">
    <property type="term" value="C:plasma membrane"/>
    <property type="evidence" value="ECO:0007669"/>
    <property type="project" value="TreeGrafter"/>
</dbReference>
<evidence type="ECO:0000256" key="3">
    <source>
        <dbReference type="ARBA" id="ARBA00029447"/>
    </source>
</evidence>
<evidence type="ECO:0000256" key="4">
    <source>
        <dbReference type="PROSITE-ProRule" id="PRU00284"/>
    </source>
</evidence>
<feature type="transmembrane region" description="Helical" evidence="5">
    <location>
        <begin position="18"/>
        <end position="39"/>
    </location>
</feature>
<protein>
    <recommendedName>
        <fullName evidence="10">HAMP domain-containing protein</fullName>
    </recommendedName>
</protein>
<evidence type="ECO:0000313" key="9">
    <source>
        <dbReference type="Proteomes" id="UP000288178"/>
    </source>
</evidence>
<evidence type="ECO:0000256" key="1">
    <source>
        <dbReference type="ARBA" id="ARBA00004370"/>
    </source>
</evidence>
<comment type="similarity">
    <text evidence="3">Belongs to the methyl-accepting chemotaxis (MCP) protein family.</text>
</comment>
<keyword evidence="5" id="KW-0812">Transmembrane</keyword>
<keyword evidence="5" id="KW-1133">Transmembrane helix</keyword>
<dbReference type="InterPro" id="IPR051310">
    <property type="entry name" value="MCP_chemotaxis"/>
</dbReference>
<dbReference type="SMART" id="SM00283">
    <property type="entry name" value="MA"/>
    <property type="match status" value="1"/>
</dbReference>
<name>A0A437JYX7_9BURK</name>
<comment type="caution">
    <text evidence="8">The sequence shown here is derived from an EMBL/GenBank/DDBJ whole genome shotgun (WGS) entry which is preliminary data.</text>
</comment>
<evidence type="ECO:0008006" key="10">
    <source>
        <dbReference type="Google" id="ProtNLM"/>
    </source>
</evidence>
<dbReference type="PROSITE" id="PS50111">
    <property type="entry name" value="CHEMOTAXIS_TRANSDUC_2"/>
    <property type="match status" value="1"/>
</dbReference>
<dbReference type="RefSeq" id="WP_128198189.1">
    <property type="nucleotide sequence ID" value="NZ_SACT01000002.1"/>
</dbReference>
<dbReference type="CDD" id="cd11386">
    <property type="entry name" value="MCP_signal"/>
    <property type="match status" value="1"/>
</dbReference>
<feature type="domain" description="HAMP" evidence="7">
    <location>
        <begin position="331"/>
        <end position="383"/>
    </location>
</feature>
<dbReference type="GO" id="GO:0004888">
    <property type="term" value="F:transmembrane signaling receptor activity"/>
    <property type="evidence" value="ECO:0007669"/>
    <property type="project" value="TreeGrafter"/>
</dbReference>
<dbReference type="SUPFAM" id="SSF58104">
    <property type="entry name" value="Methyl-accepting chemotaxis protein (MCP) signaling domain"/>
    <property type="match status" value="1"/>
</dbReference>
<dbReference type="InterPro" id="IPR004089">
    <property type="entry name" value="MCPsignal_dom"/>
</dbReference>
<dbReference type="Proteomes" id="UP000288178">
    <property type="component" value="Unassembled WGS sequence"/>
</dbReference>
<dbReference type="PANTHER" id="PTHR43531">
    <property type="entry name" value="PROTEIN ICFG"/>
    <property type="match status" value="1"/>
</dbReference>
<gene>
    <name evidence="8" type="ORF">ENE75_10435</name>
</gene>
<dbReference type="PANTHER" id="PTHR43531:SF14">
    <property type="entry name" value="METHYL-ACCEPTING CHEMOTAXIS PROTEIN I-RELATED"/>
    <property type="match status" value="1"/>
</dbReference>
<dbReference type="AlphaFoldDB" id="A0A437JYX7"/>
<organism evidence="8 9">
    <name type="scientific">Rubrivivax albus</name>
    <dbReference type="NCBI Taxonomy" id="2499835"/>
    <lineage>
        <taxon>Bacteria</taxon>
        <taxon>Pseudomonadati</taxon>
        <taxon>Pseudomonadota</taxon>
        <taxon>Betaproteobacteria</taxon>
        <taxon>Burkholderiales</taxon>
        <taxon>Sphaerotilaceae</taxon>
        <taxon>Rubrivivax</taxon>
    </lineage>
</organism>
<comment type="subcellular location">
    <subcellularLocation>
        <location evidence="1">Membrane</location>
    </subcellularLocation>
</comment>
<reference evidence="8 9" key="1">
    <citation type="submission" date="2019-01" db="EMBL/GenBank/DDBJ databases">
        <authorList>
            <person name="Chen W.-M."/>
        </authorList>
    </citation>
    <scope>NUCLEOTIDE SEQUENCE [LARGE SCALE GENOMIC DNA]</scope>
    <source>
        <strain evidence="8 9">ICH-3</strain>
    </source>
</reference>